<comment type="cofactor">
    <cofactor evidence="1">
        <name>Mg(2+)</name>
        <dbReference type="ChEBI" id="CHEBI:18420"/>
    </cofactor>
</comment>
<keyword evidence="3 6" id="KW-0808">Transferase</keyword>
<dbReference type="SUPFAM" id="SSF48576">
    <property type="entry name" value="Terpenoid synthases"/>
    <property type="match status" value="1"/>
</dbReference>
<gene>
    <name evidence="7" type="ORF">ABID24_003517</name>
</gene>
<evidence type="ECO:0000313" key="8">
    <source>
        <dbReference type="Proteomes" id="UP001549106"/>
    </source>
</evidence>
<comment type="similarity">
    <text evidence="2 6">Belongs to the FPP/GGPP synthase family.</text>
</comment>
<dbReference type="RefSeq" id="WP_257465592.1">
    <property type="nucleotide sequence ID" value="NZ_JANJZT010000041.1"/>
</dbReference>
<evidence type="ECO:0000256" key="2">
    <source>
        <dbReference type="ARBA" id="ARBA00006706"/>
    </source>
</evidence>
<comment type="caution">
    <text evidence="7">The sequence shown here is derived from an EMBL/GenBank/DDBJ whole genome shotgun (WGS) entry which is preliminary data.</text>
</comment>
<dbReference type="PROSITE" id="PS00723">
    <property type="entry name" value="POLYPRENYL_SYNTHASE_1"/>
    <property type="match status" value="1"/>
</dbReference>
<evidence type="ECO:0000256" key="5">
    <source>
        <dbReference type="ARBA" id="ARBA00022842"/>
    </source>
</evidence>
<keyword evidence="5" id="KW-0460">Magnesium</keyword>
<keyword evidence="8" id="KW-1185">Reference proteome</keyword>
<dbReference type="InterPro" id="IPR000092">
    <property type="entry name" value="Polyprenyl_synt"/>
</dbReference>
<dbReference type="PANTHER" id="PTHR12001">
    <property type="entry name" value="GERANYLGERANYL PYROPHOSPHATE SYNTHASE"/>
    <property type="match status" value="1"/>
</dbReference>
<reference evidence="7 8" key="1">
    <citation type="submission" date="2024-06" db="EMBL/GenBank/DDBJ databases">
        <title>Genomic Encyclopedia of Type Strains, Phase IV (KMG-IV): sequencing the most valuable type-strain genomes for metagenomic binning, comparative biology and taxonomic classification.</title>
        <authorList>
            <person name="Goeker M."/>
        </authorList>
    </citation>
    <scope>NUCLEOTIDE SEQUENCE [LARGE SCALE GENOMIC DNA]</scope>
    <source>
        <strain evidence="7 8">DSM 29492</strain>
    </source>
</reference>
<evidence type="ECO:0000313" key="7">
    <source>
        <dbReference type="EMBL" id="MET3752247.1"/>
    </source>
</evidence>
<dbReference type="Pfam" id="PF00348">
    <property type="entry name" value="polyprenyl_synt"/>
    <property type="match status" value="1"/>
</dbReference>
<name>A0ABV2MAB1_9FIRM</name>
<evidence type="ECO:0000256" key="3">
    <source>
        <dbReference type="ARBA" id="ARBA00022679"/>
    </source>
</evidence>
<dbReference type="Gene3D" id="1.10.600.10">
    <property type="entry name" value="Farnesyl Diphosphate Synthase"/>
    <property type="match status" value="1"/>
</dbReference>
<dbReference type="InterPro" id="IPR008949">
    <property type="entry name" value="Isoprenoid_synthase_dom_sf"/>
</dbReference>
<proteinExistence type="inferred from homology"/>
<protein>
    <submittedName>
        <fullName evidence="7">Heptaprenyl diphosphate synthase</fullName>
        <ecNumber evidence="7">2.5.1.30</ecNumber>
    </submittedName>
</protein>
<dbReference type="PROSITE" id="PS00444">
    <property type="entry name" value="POLYPRENYL_SYNTHASE_2"/>
    <property type="match status" value="1"/>
</dbReference>
<dbReference type="SFLD" id="SFLDS00005">
    <property type="entry name" value="Isoprenoid_Synthase_Type_I"/>
    <property type="match status" value="1"/>
</dbReference>
<keyword evidence="4" id="KW-0479">Metal-binding</keyword>
<dbReference type="GO" id="GO:0000010">
    <property type="term" value="F:heptaprenyl diphosphate synthase activity"/>
    <property type="evidence" value="ECO:0007669"/>
    <property type="project" value="UniProtKB-EC"/>
</dbReference>
<evidence type="ECO:0000256" key="1">
    <source>
        <dbReference type="ARBA" id="ARBA00001946"/>
    </source>
</evidence>
<organism evidence="7 8">
    <name type="scientific">Blautia caecimuris</name>
    <dbReference type="NCBI Taxonomy" id="1796615"/>
    <lineage>
        <taxon>Bacteria</taxon>
        <taxon>Bacillati</taxon>
        <taxon>Bacillota</taxon>
        <taxon>Clostridia</taxon>
        <taxon>Lachnospirales</taxon>
        <taxon>Lachnospiraceae</taxon>
        <taxon>Blautia</taxon>
    </lineage>
</organism>
<evidence type="ECO:0000256" key="6">
    <source>
        <dbReference type="RuleBase" id="RU004466"/>
    </source>
</evidence>
<evidence type="ECO:0000256" key="4">
    <source>
        <dbReference type="ARBA" id="ARBA00022723"/>
    </source>
</evidence>
<dbReference type="InterPro" id="IPR033749">
    <property type="entry name" value="Polyprenyl_synt_CS"/>
</dbReference>
<dbReference type="CDD" id="cd00685">
    <property type="entry name" value="Trans_IPPS_HT"/>
    <property type="match status" value="1"/>
</dbReference>
<dbReference type="EMBL" id="JBEPMJ010000042">
    <property type="protein sequence ID" value="MET3752247.1"/>
    <property type="molecule type" value="Genomic_DNA"/>
</dbReference>
<accession>A0ABV2MAB1</accession>
<sequence length="341" mass="38696">MINIEDVPGLETELQMVNTHIERLCRSNNKSMQKMLDWVLNARGKQIRPILTLLCARLKGKAVDATEVAAVIEICHTASLIHDDIIDEADTRRGQLSVQKKFGKEMAVYAGDFMIFSTIRRTGLKNKPWYGLMFDKLETMCDGEVSQFDNRYNTEITEEKYIENILGKTSAMFSIACGSGAYEGKCKDSEVLAAERFAEKFGLLFQLRDDLLDFVSTDDLAKKTIHNDFWCGYYTLPAIYSFSDCRNGAKLKQIAMDIKNGLYSELTDKRIAELIRVSDGFGYTLGMIDQYAEEAKQSLNVFKDSIARKKLQELVDTVHLSAHRIVSDHLSDIPFEKFVSI</sequence>
<dbReference type="EC" id="2.5.1.30" evidence="7"/>
<dbReference type="PANTHER" id="PTHR12001:SF69">
    <property type="entry name" value="ALL TRANS-POLYPRENYL-DIPHOSPHATE SYNTHASE PDSS1"/>
    <property type="match status" value="1"/>
</dbReference>
<dbReference type="Proteomes" id="UP001549106">
    <property type="component" value="Unassembled WGS sequence"/>
</dbReference>